<keyword evidence="8" id="KW-0061">Asparagine biosynthesis</keyword>
<dbReference type="InterPro" id="IPR029055">
    <property type="entry name" value="Ntn_hydrolases_N"/>
</dbReference>
<dbReference type="Gene3D" id="3.40.50.620">
    <property type="entry name" value="HUPs"/>
    <property type="match status" value="1"/>
</dbReference>
<dbReference type="CDD" id="cd01991">
    <property type="entry name" value="Asn_synthase_B_C"/>
    <property type="match status" value="1"/>
</dbReference>
<dbReference type="AlphaFoldDB" id="A0A0J8GVE9"/>
<dbReference type="RefSeq" id="WP_048693492.1">
    <property type="nucleotide sequence ID" value="NZ_KQ130495.1"/>
</dbReference>
<feature type="binding site" evidence="9">
    <location>
        <begin position="364"/>
        <end position="365"/>
    </location>
    <ligand>
        <name>ATP</name>
        <dbReference type="ChEBI" id="CHEBI:30616"/>
    </ligand>
</feature>
<dbReference type="GO" id="GO:0006529">
    <property type="term" value="P:asparagine biosynthetic process"/>
    <property type="evidence" value="ECO:0007669"/>
    <property type="project" value="UniProtKB-KW"/>
</dbReference>
<dbReference type="SUPFAM" id="SSF52402">
    <property type="entry name" value="Adenine nucleotide alpha hydrolases-like"/>
    <property type="match status" value="1"/>
</dbReference>
<evidence type="ECO:0000256" key="7">
    <source>
        <dbReference type="ARBA" id="ARBA00048741"/>
    </source>
</evidence>
<dbReference type="GO" id="GO:0004066">
    <property type="term" value="F:asparagine synthase (glutamine-hydrolyzing) activity"/>
    <property type="evidence" value="ECO:0007669"/>
    <property type="project" value="UniProtKB-EC"/>
</dbReference>
<feature type="binding site" evidence="9">
    <location>
        <position position="292"/>
    </location>
    <ligand>
        <name>ATP</name>
        <dbReference type="ChEBI" id="CHEBI:30616"/>
    </ligand>
</feature>
<evidence type="ECO:0000256" key="2">
    <source>
        <dbReference type="ARBA" id="ARBA00005752"/>
    </source>
</evidence>
<protein>
    <recommendedName>
        <fullName evidence="3">asparagine synthase (glutamine-hydrolyzing)</fullName>
        <ecNumber evidence="3">6.3.5.4</ecNumber>
    </recommendedName>
</protein>
<evidence type="ECO:0000256" key="10">
    <source>
        <dbReference type="PIRSR" id="PIRSR001589-3"/>
    </source>
</evidence>
<evidence type="ECO:0000313" key="12">
    <source>
        <dbReference type="EMBL" id="KMT64648.1"/>
    </source>
</evidence>
<keyword evidence="6 8" id="KW-0315">Glutamine amidotransferase</keyword>
<evidence type="ECO:0000256" key="1">
    <source>
        <dbReference type="ARBA" id="ARBA00005187"/>
    </source>
</evidence>
<name>A0A0J8GVE9_9ALTE</name>
<dbReference type="PIRSF" id="PIRSF001589">
    <property type="entry name" value="Asn_synthetase_glu-h"/>
    <property type="match status" value="1"/>
</dbReference>
<evidence type="ECO:0000256" key="6">
    <source>
        <dbReference type="ARBA" id="ARBA00022962"/>
    </source>
</evidence>
<proteinExistence type="inferred from homology"/>
<organism evidence="12 13">
    <name type="scientific">Catenovulum maritimum</name>
    <dbReference type="NCBI Taxonomy" id="1513271"/>
    <lineage>
        <taxon>Bacteria</taxon>
        <taxon>Pseudomonadati</taxon>
        <taxon>Pseudomonadota</taxon>
        <taxon>Gammaproteobacteria</taxon>
        <taxon>Alteromonadales</taxon>
        <taxon>Alteromonadaceae</taxon>
        <taxon>Catenovulum</taxon>
    </lineage>
</organism>
<dbReference type="CDD" id="cd00712">
    <property type="entry name" value="AsnB"/>
    <property type="match status" value="1"/>
</dbReference>
<dbReference type="Proteomes" id="UP000037600">
    <property type="component" value="Unassembled WGS sequence"/>
</dbReference>
<accession>A0A0J8GVE9</accession>
<dbReference type="InterPro" id="IPR014729">
    <property type="entry name" value="Rossmann-like_a/b/a_fold"/>
</dbReference>
<sequence length="632" mass="72270">MCGIAGIFSFNQNETIDQNILKKMNDAQQHRGPNDEGYHFDTSIGLAHRRLSIIDLSGGHQPIYNETGDVVVVFNGEIYNFQSIADELKQLGHSFKTHSDTETIVHAWEEWGVKCVDHFNGMFVFAIWDNIKKELFIARDRIGEKPLHYAVTSENQLIFGSELKVLKQHPHCPSQIDPRAIEDYLTLGYIPDPKCIYKNVYKLEAGHYIHLKQGKDTEVITQEYWDLPWQETSYLDKTEVEEELIERLKKAVDLRLVSEVPLGAFLSGGVDSSAIVALMSQLQEQAATTCSIGFDVPEFNETDFAQIVADRYKTNHNVEVVDHEDFELINELTKVYDEPYADSSALPTYRVCEVARKHVTVCLSGDGGDEIFAGYRRYKLHLQEEKARSKIPYALRRPVFGTLGKLYPKADWAPQFLRAKTTFQSIGMSSSHAYLNSMSKLRADERQKLYSKSFKQKLKGYDSRAVFDEALAGKEFKDPLKMVQYLDFKTWMTGDILTKVDRASMAHALEVRVPMLDHTFVEWAFKTPSNLNLAKGEGKACLKKSLEPHLSEDNLYRKKMGFRIPLAQWLKGPLKEKLERVLFSDAIKAADIFDSKQLRKMFKQHQDGTSDHSAGLWTILMLGLFLEQELKK</sequence>
<feature type="active site" description="For GATase activity" evidence="8">
    <location>
        <position position="2"/>
    </location>
</feature>
<evidence type="ECO:0000256" key="3">
    <source>
        <dbReference type="ARBA" id="ARBA00012737"/>
    </source>
</evidence>
<dbReference type="PROSITE" id="PS51278">
    <property type="entry name" value="GATASE_TYPE_2"/>
    <property type="match status" value="1"/>
</dbReference>
<comment type="pathway">
    <text evidence="1">Amino-acid biosynthesis; L-asparagine biosynthesis; L-asparagine from L-aspartate (L-Gln route): step 1/1.</text>
</comment>
<feature type="binding site" evidence="9">
    <location>
        <position position="100"/>
    </location>
    <ligand>
        <name>L-glutamine</name>
        <dbReference type="ChEBI" id="CHEBI:58359"/>
    </ligand>
</feature>
<dbReference type="GO" id="GO:0005524">
    <property type="term" value="F:ATP binding"/>
    <property type="evidence" value="ECO:0007669"/>
    <property type="project" value="UniProtKB-KW"/>
</dbReference>
<dbReference type="InterPro" id="IPR017932">
    <property type="entry name" value="GATase_2_dom"/>
</dbReference>
<dbReference type="SUPFAM" id="SSF56235">
    <property type="entry name" value="N-terminal nucleophile aminohydrolases (Ntn hydrolases)"/>
    <property type="match status" value="1"/>
</dbReference>
<evidence type="ECO:0000259" key="11">
    <source>
        <dbReference type="PROSITE" id="PS51278"/>
    </source>
</evidence>
<dbReference type="InterPro" id="IPR006426">
    <property type="entry name" value="Asn_synth_AEB"/>
</dbReference>
<dbReference type="EMBL" id="LAZL01000022">
    <property type="protein sequence ID" value="KMT64648.1"/>
    <property type="molecule type" value="Genomic_DNA"/>
</dbReference>
<keyword evidence="13" id="KW-1185">Reference proteome</keyword>
<dbReference type="InterPro" id="IPR001962">
    <property type="entry name" value="Asn_synthase"/>
</dbReference>
<dbReference type="GO" id="GO:0005829">
    <property type="term" value="C:cytosol"/>
    <property type="evidence" value="ECO:0007669"/>
    <property type="project" value="TreeGrafter"/>
</dbReference>
<evidence type="ECO:0000256" key="5">
    <source>
        <dbReference type="ARBA" id="ARBA00022840"/>
    </source>
</evidence>
<dbReference type="PANTHER" id="PTHR43284">
    <property type="entry name" value="ASPARAGINE SYNTHETASE (GLUTAMINE-HYDROLYZING)"/>
    <property type="match status" value="1"/>
</dbReference>
<dbReference type="NCBIfam" id="TIGR03108">
    <property type="entry name" value="eps_aminotran_1"/>
    <property type="match status" value="1"/>
</dbReference>
<keyword evidence="5 9" id="KW-0067">ATP-binding</keyword>
<dbReference type="OrthoDB" id="9763290at2"/>
<dbReference type="Gene3D" id="3.60.20.10">
    <property type="entry name" value="Glutamine Phosphoribosylpyrophosphate, subunit 1, domain 1"/>
    <property type="match status" value="1"/>
</dbReference>
<comment type="caution">
    <text evidence="12">The sequence shown here is derived from an EMBL/GenBank/DDBJ whole genome shotgun (WGS) entry which is preliminary data.</text>
</comment>
<keyword evidence="4 9" id="KW-0547">Nucleotide-binding</keyword>
<dbReference type="InterPro" id="IPR033738">
    <property type="entry name" value="AsnB_N"/>
</dbReference>
<reference evidence="12 13" key="1">
    <citation type="submission" date="2015-04" db="EMBL/GenBank/DDBJ databases">
        <title>Draft Genome Sequence of the Novel Agar-Digesting Marine Bacterium Q1.</title>
        <authorList>
            <person name="Li Y."/>
            <person name="Li D."/>
            <person name="Chen G."/>
            <person name="Du Z."/>
        </authorList>
    </citation>
    <scope>NUCLEOTIDE SEQUENCE [LARGE SCALE GENOMIC DNA]</scope>
    <source>
        <strain evidence="12 13">Q1</strain>
    </source>
</reference>
<dbReference type="Pfam" id="PF13537">
    <property type="entry name" value="GATase_7"/>
    <property type="match status" value="1"/>
</dbReference>
<evidence type="ECO:0000256" key="9">
    <source>
        <dbReference type="PIRSR" id="PIRSR001589-2"/>
    </source>
</evidence>
<gene>
    <name evidence="12" type="ORF">XM47_13490</name>
</gene>
<comment type="catalytic activity">
    <reaction evidence="7">
        <text>L-aspartate + L-glutamine + ATP + H2O = L-asparagine + L-glutamate + AMP + diphosphate + H(+)</text>
        <dbReference type="Rhea" id="RHEA:12228"/>
        <dbReference type="ChEBI" id="CHEBI:15377"/>
        <dbReference type="ChEBI" id="CHEBI:15378"/>
        <dbReference type="ChEBI" id="CHEBI:29985"/>
        <dbReference type="ChEBI" id="CHEBI:29991"/>
        <dbReference type="ChEBI" id="CHEBI:30616"/>
        <dbReference type="ChEBI" id="CHEBI:33019"/>
        <dbReference type="ChEBI" id="CHEBI:58048"/>
        <dbReference type="ChEBI" id="CHEBI:58359"/>
        <dbReference type="ChEBI" id="CHEBI:456215"/>
        <dbReference type="EC" id="6.3.5.4"/>
    </reaction>
</comment>
<dbReference type="STRING" id="1513271.XM47_13490"/>
<dbReference type="PANTHER" id="PTHR43284:SF1">
    <property type="entry name" value="ASPARAGINE SYNTHETASE"/>
    <property type="match status" value="1"/>
</dbReference>
<dbReference type="InterPro" id="IPR051786">
    <property type="entry name" value="ASN_synthetase/amidase"/>
</dbReference>
<dbReference type="NCBIfam" id="TIGR01536">
    <property type="entry name" value="asn_synth_AEB"/>
    <property type="match status" value="1"/>
</dbReference>
<feature type="domain" description="Glutamine amidotransferase type-2" evidence="11">
    <location>
        <begin position="2"/>
        <end position="214"/>
    </location>
</feature>
<dbReference type="EC" id="6.3.5.4" evidence="3"/>
<evidence type="ECO:0000256" key="4">
    <source>
        <dbReference type="ARBA" id="ARBA00022741"/>
    </source>
</evidence>
<keyword evidence="8" id="KW-0028">Amino-acid biosynthesis</keyword>
<dbReference type="PATRIC" id="fig|1513271.3.peg.2769"/>
<dbReference type="InterPro" id="IPR017539">
    <property type="entry name" value="XrtA_amidotfase"/>
</dbReference>
<comment type="similarity">
    <text evidence="2">Belongs to the asparagine synthetase family.</text>
</comment>
<feature type="site" description="Important for beta-aspartyl-AMP intermediate formation" evidence="10">
    <location>
        <position position="366"/>
    </location>
</feature>
<evidence type="ECO:0000313" key="13">
    <source>
        <dbReference type="Proteomes" id="UP000037600"/>
    </source>
</evidence>
<dbReference type="Pfam" id="PF00733">
    <property type="entry name" value="Asn_synthase"/>
    <property type="match status" value="1"/>
</dbReference>
<evidence type="ECO:0000256" key="8">
    <source>
        <dbReference type="PIRSR" id="PIRSR001589-1"/>
    </source>
</evidence>